<evidence type="ECO:0000256" key="1">
    <source>
        <dbReference type="SAM" id="MobiDB-lite"/>
    </source>
</evidence>
<proteinExistence type="predicted"/>
<dbReference type="AlphaFoldDB" id="A0A8E5HSN9"/>
<dbReference type="KEGG" id="uvi:66065934"/>
<evidence type="ECO:0000313" key="2">
    <source>
        <dbReference type="EMBL" id="QUC20915.1"/>
    </source>
</evidence>
<reference evidence="2" key="1">
    <citation type="submission" date="2020-03" db="EMBL/GenBank/DDBJ databases">
        <title>A mixture of massive structural variations and highly conserved coding sequences in Ustilaginoidea virens genome.</title>
        <authorList>
            <person name="Zhang K."/>
            <person name="Zhao Z."/>
            <person name="Zhang Z."/>
            <person name="Li Y."/>
            <person name="Hsiang T."/>
            <person name="Sun W."/>
        </authorList>
    </citation>
    <scope>NUCLEOTIDE SEQUENCE</scope>
    <source>
        <strain evidence="2">UV-8b</strain>
    </source>
</reference>
<sequence>MQSKGGPGRLQIPELPRRAQQLSSLLPHWFPRPQGADTVPCTLAPKGAPPPAASVRLLGLKRQADDVRPSMRAAASARTRYARPPSEVGSQALQPRRVC</sequence>
<name>A0A8E5HSN9_USTVR</name>
<feature type="region of interest" description="Disordered" evidence="1">
    <location>
        <begin position="63"/>
        <end position="99"/>
    </location>
</feature>
<gene>
    <name evidence="2" type="ORF">UV8b_05156</name>
</gene>
<dbReference type="EMBL" id="CP072756">
    <property type="protein sequence ID" value="QUC20915.1"/>
    <property type="molecule type" value="Genomic_DNA"/>
</dbReference>
<dbReference type="RefSeq" id="XP_042998588.1">
    <property type="nucleotide sequence ID" value="XM_043142654.1"/>
</dbReference>
<dbReference type="GeneID" id="66065934"/>
<accession>A0A8E5HSN9</accession>
<keyword evidence="3" id="KW-1185">Reference proteome</keyword>
<dbReference type="Proteomes" id="UP000027002">
    <property type="component" value="Chromosome 4"/>
</dbReference>
<evidence type="ECO:0000313" key="3">
    <source>
        <dbReference type="Proteomes" id="UP000027002"/>
    </source>
</evidence>
<protein>
    <submittedName>
        <fullName evidence="2">Uncharacterized protein</fullName>
    </submittedName>
</protein>
<organism evidence="2 3">
    <name type="scientific">Ustilaginoidea virens</name>
    <name type="common">Rice false smut fungus</name>
    <name type="synonym">Villosiclava virens</name>
    <dbReference type="NCBI Taxonomy" id="1159556"/>
    <lineage>
        <taxon>Eukaryota</taxon>
        <taxon>Fungi</taxon>
        <taxon>Dikarya</taxon>
        <taxon>Ascomycota</taxon>
        <taxon>Pezizomycotina</taxon>
        <taxon>Sordariomycetes</taxon>
        <taxon>Hypocreomycetidae</taxon>
        <taxon>Hypocreales</taxon>
        <taxon>Clavicipitaceae</taxon>
        <taxon>Ustilaginoidea</taxon>
    </lineage>
</organism>
<feature type="compositionally biased region" description="Low complexity" evidence="1">
    <location>
        <begin position="70"/>
        <end position="86"/>
    </location>
</feature>